<dbReference type="InterPro" id="IPR002196">
    <property type="entry name" value="Glyco_hydro_24"/>
</dbReference>
<evidence type="ECO:0000256" key="5">
    <source>
        <dbReference type="ARBA" id="ARBA00023295"/>
    </source>
</evidence>
<dbReference type="Proteomes" id="UP000214603">
    <property type="component" value="Unassembled WGS sequence"/>
</dbReference>
<dbReference type="HAMAP" id="MF_04110">
    <property type="entry name" value="ENDOLYSIN_T4"/>
    <property type="match status" value="1"/>
</dbReference>
<sequence length="162" mass="17070">MIPASLKATLLRLIATGAPAVLIAAALIGHSEGTRYTPYRDVGGVLTVCEGHTGPDVIEGKTYTPGECATLRNRDIAAAEAAVDRLVKVPISTTERAALIDFAYNAGAGNLARSTLLRKLNAGDHAGACAEYRRWVNAGGQVRAGLVNRREAETWLCSINTP</sequence>
<proteinExistence type="inferred from homology"/>
<dbReference type="CDD" id="cd16900">
    <property type="entry name" value="endolysin_R21-like"/>
    <property type="match status" value="1"/>
</dbReference>
<dbReference type="HAMAP" id="MF_04136">
    <property type="entry name" value="SAR_ENDOLYSIN"/>
    <property type="match status" value="1"/>
</dbReference>
<dbReference type="SUPFAM" id="SSF53955">
    <property type="entry name" value="Lysozyme-like"/>
    <property type="match status" value="1"/>
</dbReference>
<organism evidence="7 8">
    <name type="scientific">Candidimonas nitroreducens</name>
    <dbReference type="NCBI Taxonomy" id="683354"/>
    <lineage>
        <taxon>Bacteria</taxon>
        <taxon>Pseudomonadati</taxon>
        <taxon>Pseudomonadota</taxon>
        <taxon>Betaproteobacteria</taxon>
        <taxon>Burkholderiales</taxon>
        <taxon>Alcaligenaceae</taxon>
        <taxon>Candidimonas</taxon>
    </lineage>
</organism>
<evidence type="ECO:0000313" key="7">
    <source>
        <dbReference type="EMBL" id="OWT62028.1"/>
    </source>
</evidence>
<accession>A0A225MLD0</accession>
<dbReference type="GO" id="GO:0016998">
    <property type="term" value="P:cell wall macromolecule catabolic process"/>
    <property type="evidence" value="ECO:0007669"/>
    <property type="project" value="InterPro"/>
</dbReference>
<comment type="caution">
    <text evidence="7">The sequence shown here is derived from an EMBL/GenBank/DDBJ whole genome shotgun (WGS) entry which is preliminary data.</text>
</comment>
<dbReference type="GO" id="GO:0031640">
    <property type="term" value="P:killing of cells of another organism"/>
    <property type="evidence" value="ECO:0007669"/>
    <property type="project" value="UniProtKB-KW"/>
</dbReference>
<dbReference type="InterPro" id="IPR023346">
    <property type="entry name" value="Lysozyme-like_dom_sf"/>
</dbReference>
<evidence type="ECO:0000256" key="6">
    <source>
        <dbReference type="RuleBase" id="RU003788"/>
    </source>
</evidence>
<dbReference type="GO" id="GO:0009253">
    <property type="term" value="P:peptidoglycan catabolic process"/>
    <property type="evidence" value="ECO:0007669"/>
    <property type="project" value="InterPro"/>
</dbReference>
<comment type="catalytic activity">
    <reaction evidence="1 6">
        <text>Hydrolysis of (1-&gt;4)-beta-linkages between N-acetylmuramic acid and N-acetyl-D-glucosamine residues in a peptidoglycan and between N-acetyl-D-glucosamine residues in chitodextrins.</text>
        <dbReference type="EC" id="3.2.1.17"/>
    </reaction>
</comment>
<dbReference type="InterPro" id="IPR034690">
    <property type="entry name" value="Endolysin_T4_type"/>
</dbReference>
<dbReference type="EC" id="3.2.1.17" evidence="6"/>
<dbReference type="EMBL" id="NJIH01000004">
    <property type="protein sequence ID" value="OWT62028.1"/>
    <property type="molecule type" value="Genomic_DNA"/>
</dbReference>
<keyword evidence="2 6" id="KW-0929">Antimicrobial</keyword>
<keyword evidence="3 6" id="KW-0081">Bacteriolytic enzyme</keyword>
<dbReference type="GO" id="GO:0003796">
    <property type="term" value="F:lysozyme activity"/>
    <property type="evidence" value="ECO:0007669"/>
    <property type="project" value="UniProtKB-EC"/>
</dbReference>
<dbReference type="Gene3D" id="1.10.530.40">
    <property type="match status" value="1"/>
</dbReference>
<reference evidence="8" key="1">
    <citation type="submission" date="2017-06" db="EMBL/GenBank/DDBJ databases">
        <title>Herbaspirillum phytohormonus sp. nov., isolated from the root nodule of Robinia pseudoacacia in lead-zinc mine.</title>
        <authorList>
            <person name="Fan M."/>
            <person name="Lin Y."/>
        </authorList>
    </citation>
    <scope>NUCLEOTIDE SEQUENCE [LARGE SCALE GENOMIC DNA]</scope>
    <source>
        <strain evidence="8">SC-089</strain>
    </source>
</reference>
<keyword evidence="4 6" id="KW-0378">Hydrolase</keyword>
<dbReference type="InterPro" id="IPR043688">
    <property type="entry name" value="SAR_endolysin-like"/>
</dbReference>
<dbReference type="InterPro" id="IPR051018">
    <property type="entry name" value="Bacteriophage_GH24"/>
</dbReference>
<evidence type="ECO:0000256" key="4">
    <source>
        <dbReference type="ARBA" id="ARBA00022801"/>
    </source>
</evidence>
<comment type="similarity">
    <text evidence="6">Belongs to the glycosyl hydrolase 24 family.</text>
</comment>
<evidence type="ECO:0000256" key="1">
    <source>
        <dbReference type="ARBA" id="ARBA00000632"/>
    </source>
</evidence>
<dbReference type="AlphaFoldDB" id="A0A225MLD0"/>
<dbReference type="PANTHER" id="PTHR38107">
    <property type="match status" value="1"/>
</dbReference>
<dbReference type="OrthoDB" id="8141296at2"/>
<gene>
    <name evidence="7" type="ORF">CEY11_09490</name>
</gene>
<dbReference type="RefSeq" id="WP_088603116.1">
    <property type="nucleotide sequence ID" value="NZ_NJIH01000004.1"/>
</dbReference>
<evidence type="ECO:0000256" key="2">
    <source>
        <dbReference type="ARBA" id="ARBA00022529"/>
    </source>
</evidence>
<protein>
    <recommendedName>
        <fullName evidence="6">Lysozyme</fullName>
        <ecNumber evidence="6">3.2.1.17</ecNumber>
    </recommendedName>
</protein>
<dbReference type="InterPro" id="IPR023347">
    <property type="entry name" value="Lysozyme_dom_sf"/>
</dbReference>
<dbReference type="GO" id="GO:0042742">
    <property type="term" value="P:defense response to bacterium"/>
    <property type="evidence" value="ECO:0007669"/>
    <property type="project" value="UniProtKB-KW"/>
</dbReference>
<evidence type="ECO:0000256" key="3">
    <source>
        <dbReference type="ARBA" id="ARBA00022638"/>
    </source>
</evidence>
<keyword evidence="8" id="KW-1185">Reference proteome</keyword>
<name>A0A225MLD0_9BURK</name>
<dbReference type="PANTHER" id="PTHR38107:SF3">
    <property type="entry name" value="LYSOZYME RRRD-RELATED"/>
    <property type="match status" value="1"/>
</dbReference>
<keyword evidence="5 6" id="KW-0326">Glycosidase</keyword>
<evidence type="ECO:0000313" key="8">
    <source>
        <dbReference type="Proteomes" id="UP000214603"/>
    </source>
</evidence>
<dbReference type="Pfam" id="PF00959">
    <property type="entry name" value="Phage_lysozyme"/>
    <property type="match status" value="1"/>
</dbReference>